<dbReference type="SUPFAM" id="SSF102462">
    <property type="entry name" value="Peptidyl-tRNA hydrolase II"/>
    <property type="match status" value="1"/>
</dbReference>
<dbReference type="STRING" id="118062.MCBB_1867"/>
<dbReference type="InterPro" id="IPR002833">
    <property type="entry name" value="PTH2"/>
</dbReference>
<accession>A0A1D3L4D0</accession>
<keyword evidence="11" id="KW-1185">Reference proteome</keyword>
<dbReference type="GO" id="GO:0006412">
    <property type="term" value="P:translation"/>
    <property type="evidence" value="ECO:0007669"/>
    <property type="project" value="UniProtKB-UniRule"/>
</dbReference>
<dbReference type="Gene3D" id="3.40.1490.10">
    <property type="entry name" value="Bit1"/>
    <property type="match status" value="1"/>
</dbReference>
<dbReference type="Proteomes" id="UP000094707">
    <property type="component" value="Chromosome I"/>
</dbReference>
<evidence type="ECO:0000256" key="2">
    <source>
        <dbReference type="ARBA" id="ARBA00004496"/>
    </source>
</evidence>
<keyword evidence="5 9" id="KW-0378">Hydrolase</keyword>
<dbReference type="NCBIfam" id="NF003314">
    <property type="entry name" value="PRK04322.1"/>
    <property type="match status" value="1"/>
</dbReference>
<dbReference type="KEGG" id="mcub:MCBB_1867"/>
<dbReference type="PATRIC" id="fig|129848.4.peg.1909"/>
<comment type="similarity">
    <text evidence="6 9">Belongs to the PTH2 family.</text>
</comment>
<dbReference type="RefSeq" id="WP_071907482.1">
    <property type="nucleotide sequence ID" value="NZ_LT607756.1"/>
</dbReference>
<comment type="subcellular location">
    <subcellularLocation>
        <location evidence="2 9">Cytoplasm</location>
    </subcellularLocation>
</comment>
<proteinExistence type="inferred from homology"/>
<sequence length="113" mass="12504">MKQVIVMRADLKMSRGKIAAQACHGSLGAYKRASENSIKKWEREGEKKVVVKVESLEELFEVHELVKAAGIASCLVRDAGHTEIPESTITCLGIGPDEDEKIDKITQELKLLK</sequence>
<dbReference type="InterPro" id="IPR034759">
    <property type="entry name" value="Pept_tRNA_hydro_arch"/>
</dbReference>
<dbReference type="PANTHER" id="PTHR12649:SF11">
    <property type="entry name" value="PEPTIDYL-TRNA HYDROLASE 2, MITOCHONDRIAL"/>
    <property type="match status" value="1"/>
</dbReference>
<evidence type="ECO:0000313" key="10">
    <source>
        <dbReference type="EMBL" id="SCG86416.1"/>
    </source>
</evidence>
<protein>
    <recommendedName>
        <fullName evidence="8 9">Peptidyl-tRNA hydrolase</fullName>
        <shortName evidence="9">PTH</shortName>
        <ecNumber evidence="3 9">3.1.1.29</ecNumber>
    </recommendedName>
</protein>
<dbReference type="GO" id="GO:0005829">
    <property type="term" value="C:cytosol"/>
    <property type="evidence" value="ECO:0007669"/>
    <property type="project" value="TreeGrafter"/>
</dbReference>
<dbReference type="InterPro" id="IPR023476">
    <property type="entry name" value="Pep_tRNA_hydro_II_dom_sf"/>
</dbReference>
<dbReference type="HAMAP" id="MF_00628">
    <property type="entry name" value="Pept_tRNA_hydro_arch"/>
    <property type="match status" value="1"/>
</dbReference>
<gene>
    <name evidence="9 10" type="primary">pth</name>
    <name evidence="10" type="ORF">MCBB_1867</name>
</gene>
<dbReference type="CDD" id="cd02430">
    <property type="entry name" value="PTH2"/>
    <property type="match status" value="1"/>
</dbReference>
<dbReference type="NCBIfam" id="TIGR00283">
    <property type="entry name" value="arch_pth2"/>
    <property type="match status" value="1"/>
</dbReference>
<comment type="catalytic activity">
    <reaction evidence="7 9">
        <text>an N-acyl-L-alpha-aminoacyl-tRNA + H2O = an N-acyl-L-amino acid + a tRNA + H(+)</text>
        <dbReference type="Rhea" id="RHEA:54448"/>
        <dbReference type="Rhea" id="RHEA-COMP:10123"/>
        <dbReference type="Rhea" id="RHEA-COMP:13883"/>
        <dbReference type="ChEBI" id="CHEBI:15377"/>
        <dbReference type="ChEBI" id="CHEBI:15378"/>
        <dbReference type="ChEBI" id="CHEBI:59874"/>
        <dbReference type="ChEBI" id="CHEBI:78442"/>
        <dbReference type="ChEBI" id="CHEBI:138191"/>
        <dbReference type="EC" id="3.1.1.29"/>
    </reaction>
</comment>
<dbReference type="EC" id="3.1.1.29" evidence="3 9"/>
<comment type="function">
    <text evidence="1 9">The natural substrate for this enzyme may be peptidyl-tRNAs which drop off the ribosome during protein synthesis.</text>
</comment>
<evidence type="ECO:0000256" key="4">
    <source>
        <dbReference type="ARBA" id="ARBA00022490"/>
    </source>
</evidence>
<evidence type="ECO:0000256" key="1">
    <source>
        <dbReference type="ARBA" id="ARBA00003043"/>
    </source>
</evidence>
<dbReference type="Pfam" id="PF01981">
    <property type="entry name" value="PTH2"/>
    <property type="match status" value="1"/>
</dbReference>
<name>A0A1D3L4D0_9EURY</name>
<evidence type="ECO:0000256" key="3">
    <source>
        <dbReference type="ARBA" id="ARBA00013260"/>
    </source>
</evidence>
<evidence type="ECO:0000256" key="6">
    <source>
        <dbReference type="ARBA" id="ARBA00038050"/>
    </source>
</evidence>
<dbReference type="AlphaFoldDB" id="A0A1D3L4D0"/>
<evidence type="ECO:0000256" key="5">
    <source>
        <dbReference type="ARBA" id="ARBA00022801"/>
    </source>
</evidence>
<organism evidence="10 11">
    <name type="scientific">Methanobacterium congolense</name>
    <dbReference type="NCBI Taxonomy" id="118062"/>
    <lineage>
        <taxon>Archaea</taxon>
        <taxon>Methanobacteriati</taxon>
        <taxon>Methanobacteriota</taxon>
        <taxon>Methanomada group</taxon>
        <taxon>Methanobacteria</taxon>
        <taxon>Methanobacteriales</taxon>
        <taxon>Methanobacteriaceae</taxon>
        <taxon>Methanobacterium</taxon>
    </lineage>
</organism>
<dbReference type="OrthoDB" id="6075at2157"/>
<dbReference type="EMBL" id="LT607756">
    <property type="protein sequence ID" value="SCG86416.1"/>
    <property type="molecule type" value="Genomic_DNA"/>
</dbReference>
<evidence type="ECO:0000256" key="9">
    <source>
        <dbReference type="HAMAP-Rule" id="MF_00628"/>
    </source>
</evidence>
<reference evidence="10 11" key="1">
    <citation type="submission" date="2016-08" db="EMBL/GenBank/DDBJ databases">
        <authorList>
            <person name="Seilhamer J.J."/>
        </authorList>
    </citation>
    <scope>NUCLEOTIDE SEQUENCE [LARGE SCALE GENOMIC DNA]</scope>
    <source>
        <strain evidence="10">Buetzberg</strain>
    </source>
</reference>
<evidence type="ECO:0000313" key="11">
    <source>
        <dbReference type="Proteomes" id="UP000094707"/>
    </source>
</evidence>
<dbReference type="GO" id="GO:0004045">
    <property type="term" value="F:peptidyl-tRNA hydrolase activity"/>
    <property type="evidence" value="ECO:0007669"/>
    <property type="project" value="UniProtKB-UniRule"/>
</dbReference>
<dbReference type="FunFam" id="3.40.1490.10:FF:000001">
    <property type="entry name" value="Peptidyl-tRNA hydrolase 2"/>
    <property type="match status" value="1"/>
</dbReference>
<evidence type="ECO:0000256" key="7">
    <source>
        <dbReference type="ARBA" id="ARBA00048707"/>
    </source>
</evidence>
<dbReference type="GeneID" id="30412705"/>
<keyword evidence="4 9" id="KW-0963">Cytoplasm</keyword>
<evidence type="ECO:0000256" key="8">
    <source>
        <dbReference type="ARBA" id="ARBA00050038"/>
    </source>
</evidence>
<dbReference type="PANTHER" id="PTHR12649">
    <property type="entry name" value="PEPTIDYL-TRNA HYDROLASE 2"/>
    <property type="match status" value="1"/>
</dbReference>